<evidence type="ECO:0000313" key="3">
    <source>
        <dbReference type="Proteomes" id="UP001362999"/>
    </source>
</evidence>
<name>A0AAW0CU29_9AGAR</name>
<protein>
    <submittedName>
        <fullName evidence="2">Uncharacterized protein</fullName>
    </submittedName>
</protein>
<proteinExistence type="predicted"/>
<dbReference type="Proteomes" id="UP001362999">
    <property type="component" value="Unassembled WGS sequence"/>
</dbReference>
<feature type="region of interest" description="Disordered" evidence="1">
    <location>
        <begin position="1"/>
        <end position="28"/>
    </location>
</feature>
<feature type="region of interest" description="Disordered" evidence="1">
    <location>
        <begin position="52"/>
        <end position="99"/>
    </location>
</feature>
<accession>A0AAW0CU29</accession>
<dbReference type="EMBL" id="JAWWNJ010000013">
    <property type="protein sequence ID" value="KAK7042516.1"/>
    <property type="molecule type" value="Genomic_DNA"/>
</dbReference>
<evidence type="ECO:0000256" key="1">
    <source>
        <dbReference type="SAM" id="MobiDB-lite"/>
    </source>
</evidence>
<comment type="caution">
    <text evidence="2">The sequence shown here is derived from an EMBL/GenBank/DDBJ whole genome shotgun (WGS) entry which is preliminary data.</text>
</comment>
<sequence>MRPTATSCLSVSSMTPSLTDYSPRTNHSAWSPFRRKIRATLEPPIHLHSLINYTGPGVSGSSRKRTKCRARPAAKSDREAVDNGPRNAPPTGSEAATSKATIEPGIAAFKTMVSRTMLILGISQKCQEVQAISRGRTIHKFYSFDQQRSPAKAGSMRAIQDTVWASPLFIFGRTGIAVTEQSLSGREYFAYKFNWAGCSRTKSGGWFTRLKLSSIIGRGPRVGEFWRYLETASVGRRRLPRHAPRPPAVPRRGREGSYWEKQPGPAMV</sequence>
<evidence type="ECO:0000313" key="2">
    <source>
        <dbReference type="EMBL" id="KAK7042516.1"/>
    </source>
</evidence>
<dbReference type="AlphaFoldDB" id="A0AAW0CU29"/>
<feature type="region of interest" description="Disordered" evidence="1">
    <location>
        <begin position="239"/>
        <end position="268"/>
    </location>
</feature>
<keyword evidence="3" id="KW-1185">Reference proteome</keyword>
<organism evidence="2 3">
    <name type="scientific">Favolaschia claudopus</name>
    <dbReference type="NCBI Taxonomy" id="2862362"/>
    <lineage>
        <taxon>Eukaryota</taxon>
        <taxon>Fungi</taxon>
        <taxon>Dikarya</taxon>
        <taxon>Basidiomycota</taxon>
        <taxon>Agaricomycotina</taxon>
        <taxon>Agaricomycetes</taxon>
        <taxon>Agaricomycetidae</taxon>
        <taxon>Agaricales</taxon>
        <taxon>Marasmiineae</taxon>
        <taxon>Mycenaceae</taxon>
        <taxon>Favolaschia</taxon>
    </lineage>
</organism>
<feature type="compositionally biased region" description="Basic residues" evidence="1">
    <location>
        <begin position="62"/>
        <end position="72"/>
    </location>
</feature>
<reference evidence="2 3" key="1">
    <citation type="journal article" date="2024" name="J Genomics">
        <title>Draft genome sequencing and assembly of Favolaschia claudopus CIRM-BRFM 2984 isolated from oak limbs.</title>
        <authorList>
            <person name="Navarro D."/>
            <person name="Drula E."/>
            <person name="Chaduli D."/>
            <person name="Cazenave R."/>
            <person name="Ahrendt S."/>
            <person name="Wang J."/>
            <person name="Lipzen A."/>
            <person name="Daum C."/>
            <person name="Barry K."/>
            <person name="Grigoriev I.V."/>
            <person name="Favel A."/>
            <person name="Rosso M.N."/>
            <person name="Martin F."/>
        </authorList>
    </citation>
    <scope>NUCLEOTIDE SEQUENCE [LARGE SCALE GENOMIC DNA]</scope>
    <source>
        <strain evidence="2 3">CIRM-BRFM 2984</strain>
    </source>
</reference>
<gene>
    <name evidence="2" type="ORF">R3P38DRAFT_2768061</name>
</gene>